<dbReference type="GO" id="GO:0004325">
    <property type="term" value="F:ferrochelatase activity"/>
    <property type="evidence" value="ECO:0007669"/>
    <property type="project" value="InterPro"/>
</dbReference>
<dbReference type="SUPFAM" id="SSF75615">
    <property type="entry name" value="Siroheme synthase middle domains-like"/>
    <property type="match status" value="1"/>
</dbReference>
<dbReference type="InterPro" id="IPR006367">
    <property type="entry name" value="Sirohaem_synthase_N"/>
</dbReference>
<reference key="1">
    <citation type="submission" date="2009-08" db="EMBL/GenBank/DDBJ databases">
        <title>The genome sequence of Methanothermobacter marburgensis.</title>
        <authorList>
            <person name="Kaster A."/>
            <person name="Seedorf H."/>
            <person name="Goenrich M."/>
            <person name="Wiezer A."/>
            <person name="Liesegang H."/>
            <person name="Thauer R."/>
            <person name="Gottschalk G."/>
        </authorList>
    </citation>
    <scope>NUCLEOTIDE SEQUENCE</scope>
    <source>
        <strain>Marburg</strain>
    </source>
</reference>
<dbReference type="InterPro" id="IPR036291">
    <property type="entry name" value="NAD(P)-bd_dom_sf"/>
</dbReference>
<organism evidence="7 8">
    <name type="scientific">Methanothermobacter marburgensis (strain ATCC BAA-927 / DSM 2133 / JCM 14651 / NBRC 100331 / OCM 82 / Marburg)</name>
    <name type="common">Methanobacterium thermoautotrophicum</name>
    <dbReference type="NCBI Taxonomy" id="79929"/>
    <lineage>
        <taxon>Archaea</taxon>
        <taxon>Methanobacteriati</taxon>
        <taxon>Methanobacteriota</taxon>
        <taxon>Methanomada group</taxon>
        <taxon>Methanobacteria</taxon>
        <taxon>Methanobacteriales</taxon>
        <taxon>Methanobacteriaceae</taxon>
        <taxon>Methanothermobacter</taxon>
    </lineage>
</organism>
<sequence>MSLTPLYIDMEGKRVLVVGSGEVGRRRAMRFIEAGAEVAVLGQEVEGAVSITEEKLEEWIKKADLIVAASPDRSLNERVTELAGGKLLNRADDPSRGNVVVPSTFKIADVSISVFTGKKSPLMAKYLRRRIQEAIKPEDILMIEVQDVSRRMLMEEVQDHRKRRRILYEISEDKMVQEKLEAGDLEGAIRRARDIIMDRGASGDS</sequence>
<dbReference type="SUPFAM" id="SSF51735">
    <property type="entry name" value="NAD(P)-binding Rossmann-fold domains"/>
    <property type="match status" value="1"/>
</dbReference>
<dbReference type="GO" id="GO:0019354">
    <property type="term" value="P:siroheme biosynthetic process"/>
    <property type="evidence" value="ECO:0007669"/>
    <property type="project" value="UniProtKB-UniPathway"/>
</dbReference>
<evidence type="ECO:0000256" key="3">
    <source>
        <dbReference type="ARBA" id="ARBA00023002"/>
    </source>
</evidence>
<dbReference type="NCBIfam" id="TIGR01470">
    <property type="entry name" value="cysG_Nterm"/>
    <property type="match status" value="1"/>
</dbReference>
<dbReference type="KEGG" id="mmg:MTBMA_c13950"/>
<evidence type="ECO:0000256" key="1">
    <source>
        <dbReference type="ARBA" id="ARBA00005010"/>
    </source>
</evidence>
<proteinExistence type="predicted"/>
<dbReference type="GeneID" id="9705104"/>
<dbReference type="EC" id="1.3.1.76" evidence="2"/>
<evidence type="ECO:0000313" key="8">
    <source>
        <dbReference type="Proteomes" id="UP000000345"/>
    </source>
</evidence>
<dbReference type="RefSeq" id="WP_013296194.1">
    <property type="nucleotide sequence ID" value="NC_014408.1"/>
</dbReference>
<dbReference type="Pfam" id="PF13241">
    <property type="entry name" value="NAD_binding_7"/>
    <property type="match status" value="1"/>
</dbReference>
<dbReference type="PANTHER" id="PTHR35330:SF1">
    <property type="entry name" value="SIROHEME BIOSYNTHESIS PROTEIN MET8"/>
    <property type="match status" value="1"/>
</dbReference>
<dbReference type="Gene3D" id="3.40.50.720">
    <property type="entry name" value="NAD(P)-binding Rossmann-like Domain"/>
    <property type="match status" value="1"/>
</dbReference>
<dbReference type="PaxDb" id="79929-MTBMA_c13950"/>
<comment type="pathway">
    <text evidence="1">Porphyrin-containing compound metabolism; siroheme biosynthesis; sirohydrochlorin from precorrin-2: step 1/1.</text>
</comment>
<evidence type="ECO:0000313" key="7">
    <source>
        <dbReference type="EMBL" id="ADL58982.1"/>
    </source>
</evidence>
<dbReference type="Proteomes" id="UP000000345">
    <property type="component" value="Chromosome"/>
</dbReference>
<dbReference type="STRING" id="79929.MTBMA_c13950"/>
<gene>
    <name evidence="7" type="primary">cysG2</name>
    <name evidence="7" type="ordered locus">MTBMA_c13950</name>
</gene>
<dbReference type="GeneID" id="77400171"/>
<dbReference type="Gene3D" id="1.10.8.610">
    <property type="entry name" value="SirC, precorrin-2 dehydrogenase, C-terminal helical domain-like"/>
    <property type="match status" value="1"/>
</dbReference>
<dbReference type="HOGENOM" id="CLU_011276_8_2_2"/>
<keyword evidence="8" id="KW-1185">Reference proteome</keyword>
<comment type="catalytic activity">
    <reaction evidence="6">
        <text>precorrin-2 + NAD(+) = sirohydrochlorin + NADH + 2 H(+)</text>
        <dbReference type="Rhea" id="RHEA:15613"/>
        <dbReference type="ChEBI" id="CHEBI:15378"/>
        <dbReference type="ChEBI" id="CHEBI:57540"/>
        <dbReference type="ChEBI" id="CHEBI:57945"/>
        <dbReference type="ChEBI" id="CHEBI:58351"/>
        <dbReference type="ChEBI" id="CHEBI:58827"/>
        <dbReference type="EC" id="1.3.1.76"/>
    </reaction>
</comment>
<dbReference type="UniPathway" id="UPA00262">
    <property type="reaction ID" value="UER00222"/>
</dbReference>
<dbReference type="PANTHER" id="PTHR35330">
    <property type="entry name" value="SIROHEME BIOSYNTHESIS PROTEIN MET8"/>
    <property type="match status" value="1"/>
</dbReference>
<evidence type="ECO:0000256" key="4">
    <source>
        <dbReference type="ARBA" id="ARBA00023027"/>
    </source>
</evidence>
<accession>D9PXN4</accession>
<dbReference type="OrthoDB" id="10510at2157"/>
<protein>
    <recommendedName>
        <fullName evidence="2">precorrin-2 dehydrogenase</fullName>
        <ecNumber evidence="2">1.3.1.76</ecNumber>
    </recommendedName>
</protein>
<dbReference type="GO" id="GO:0043115">
    <property type="term" value="F:precorrin-2 dehydrogenase activity"/>
    <property type="evidence" value="ECO:0007669"/>
    <property type="project" value="UniProtKB-EC"/>
</dbReference>
<evidence type="ECO:0000256" key="2">
    <source>
        <dbReference type="ARBA" id="ARBA00012400"/>
    </source>
</evidence>
<reference evidence="7 8" key="2">
    <citation type="journal article" date="2010" name="J. Bacteriol.">
        <title>Complete genome sequence of Methanothermobacter marburgensis, a methanoarchaeon model organism.</title>
        <authorList>
            <person name="Liesegang H."/>
            <person name="Kaster A.K."/>
            <person name="Wiezer A."/>
            <person name="Goenrich M."/>
            <person name="Wollherr A."/>
            <person name="Seedorf H."/>
            <person name="Gottschalk G."/>
            <person name="Thauer R.K."/>
        </authorList>
    </citation>
    <scope>NUCLEOTIDE SEQUENCE [LARGE SCALE GENOMIC DNA]</scope>
    <source>
        <strain evidence="8">ATCC BAA-927 / DSM 2133 / JCM 14651 / NBRC 100331 / OCM 82 / Marburg</strain>
    </source>
</reference>
<evidence type="ECO:0000256" key="6">
    <source>
        <dbReference type="ARBA" id="ARBA00047561"/>
    </source>
</evidence>
<keyword evidence="4" id="KW-0520">NAD</keyword>
<dbReference type="AlphaFoldDB" id="D9PXN4"/>
<evidence type="ECO:0000256" key="5">
    <source>
        <dbReference type="ARBA" id="ARBA00023244"/>
    </source>
</evidence>
<name>D9PXN4_METTM</name>
<dbReference type="InterPro" id="IPR042518">
    <property type="entry name" value="SirC_C"/>
</dbReference>
<dbReference type="EMBL" id="CP001710">
    <property type="protein sequence ID" value="ADL58982.1"/>
    <property type="molecule type" value="Genomic_DNA"/>
</dbReference>
<dbReference type="InterPro" id="IPR028161">
    <property type="entry name" value="Met8-like"/>
</dbReference>
<keyword evidence="5" id="KW-0627">Porphyrin biosynthesis</keyword>
<keyword evidence="3 7" id="KW-0560">Oxidoreductase</keyword>